<accession>H0R3Z0</accession>
<feature type="transmembrane region" description="Helical" evidence="5">
    <location>
        <begin position="12"/>
        <end position="29"/>
    </location>
</feature>
<dbReference type="AlphaFoldDB" id="H0R3Z0"/>
<dbReference type="InterPro" id="IPR011547">
    <property type="entry name" value="SLC26A/SulP_dom"/>
</dbReference>
<dbReference type="InterPro" id="IPR036513">
    <property type="entry name" value="STAS_dom_sf"/>
</dbReference>
<dbReference type="Gene3D" id="3.30.750.24">
    <property type="entry name" value="STAS domain"/>
    <property type="match status" value="1"/>
</dbReference>
<evidence type="ECO:0000259" key="6">
    <source>
        <dbReference type="PROSITE" id="PS50801"/>
    </source>
</evidence>
<evidence type="ECO:0000256" key="5">
    <source>
        <dbReference type="SAM" id="Phobius"/>
    </source>
</evidence>
<keyword evidence="4 5" id="KW-0472">Membrane</keyword>
<dbReference type="OrthoDB" id="9769739at2"/>
<evidence type="ECO:0000256" key="2">
    <source>
        <dbReference type="ARBA" id="ARBA00022692"/>
    </source>
</evidence>
<dbReference type="GO" id="GO:0055085">
    <property type="term" value="P:transmembrane transport"/>
    <property type="evidence" value="ECO:0007669"/>
    <property type="project" value="InterPro"/>
</dbReference>
<evidence type="ECO:0000313" key="7">
    <source>
        <dbReference type="EMBL" id="GAB19791.1"/>
    </source>
</evidence>
<feature type="transmembrane region" description="Helical" evidence="5">
    <location>
        <begin position="73"/>
        <end position="91"/>
    </location>
</feature>
<feature type="transmembrane region" description="Helical" evidence="5">
    <location>
        <begin position="41"/>
        <end position="61"/>
    </location>
</feature>
<feature type="transmembrane region" description="Helical" evidence="5">
    <location>
        <begin position="97"/>
        <end position="118"/>
    </location>
</feature>
<feature type="transmembrane region" description="Helical" evidence="5">
    <location>
        <begin position="175"/>
        <end position="193"/>
    </location>
</feature>
<feature type="transmembrane region" description="Helical" evidence="5">
    <location>
        <begin position="130"/>
        <end position="155"/>
    </location>
</feature>
<dbReference type="GO" id="GO:0016020">
    <property type="term" value="C:membrane"/>
    <property type="evidence" value="ECO:0007669"/>
    <property type="project" value="UniProtKB-SubCell"/>
</dbReference>
<reference evidence="7 8" key="1">
    <citation type="submission" date="2011-12" db="EMBL/GenBank/DDBJ databases">
        <title>Whole genome shotgun sequence of Gordonia effusa NBRC 100432.</title>
        <authorList>
            <person name="Yoshida I."/>
            <person name="Takarada H."/>
            <person name="Hosoyama A."/>
            <person name="Tsuchikane K."/>
            <person name="Katsumata H."/>
            <person name="Yamazaki S."/>
            <person name="Fujita N."/>
        </authorList>
    </citation>
    <scope>NUCLEOTIDE SEQUENCE [LARGE SCALE GENOMIC DNA]</scope>
    <source>
        <strain evidence="7 8">NBRC 100432</strain>
    </source>
</reference>
<sequence length="559" mass="58945">MLPPALRGYQRKWLRADIIAGVTLAAVAIPECMGYSSIAQVPVSAGLYTIIAPALIFALLGASRLLVVGADSATAALLSSGVAGLGIAGLTAGTDRWLAWCALVAIVTAALLIVAWVLRLGFLGDFLSTSVLTGFLTGVGISVLIGQLSAIAGLPAEHGNAAKKVIELLRHLDDINYLALAFAAVTLLAILLGDKFARRVPVALLVVVAAIVVVQLAGWSSKLPVVGEVSGGWPSFGWPQHLSLADTVTVLPVAAGCALVIIAQSAATARSFAQRHGQNPDVNRDLLGLAGANAAAGFSGTFVVNGSPTKTELLDEQHGRTQVANITMAVMALLVVVLLTDQLAYLPHAVLGAIVALIAVRLIDIHGMRRIWQVRRVEFAIAALTTGAVVFLSVRDGIIMAMVLSLVEIIRRQYRPNRFVIGIREHGEPTFAAAKPGTQSAPGLLVFRYDAELFYANASRFSDDVTALTEAAPDPVRWLVLDCSAIADVDFSASKMLNDLIDYVHSHDAHFVLAGVDPDLREALLTNGVLGDINPDHVYPDITAAVAGFRAWQKAQDTQ</sequence>
<proteinExistence type="predicted"/>
<gene>
    <name evidence="7" type="ORF">GOEFS_095_00260</name>
</gene>
<organism evidence="7 8">
    <name type="scientific">Gordonia effusa NBRC 100432</name>
    <dbReference type="NCBI Taxonomy" id="1077974"/>
    <lineage>
        <taxon>Bacteria</taxon>
        <taxon>Bacillati</taxon>
        <taxon>Actinomycetota</taxon>
        <taxon>Actinomycetes</taxon>
        <taxon>Mycobacteriales</taxon>
        <taxon>Gordoniaceae</taxon>
        <taxon>Gordonia</taxon>
    </lineage>
</organism>
<keyword evidence="2 5" id="KW-0812">Transmembrane</keyword>
<name>H0R3Z0_9ACTN</name>
<feature type="transmembrane region" description="Helical" evidence="5">
    <location>
        <begin position="323"/>
        <end position="339"/>
    </location>
</feature>
<dbReference type="PANTHER" id="PTHR11814">
    <property type="entry name" value="SULFATE TRANSPORTER"/>
    <property type="match status" value="1"/>
</dbReference>
<feature type="transmembrane region" description="Helical" evidence="5">
    <location>
        <begin position="200"/>
        <end position="221"/>
    </location>
</feature>
<feature type="domain" description="STAS" evidence="6">
    <location>
        <begin position="434"/>
        <end position="549"/>
    </location>
</feature>
<comment type="subcellular location">
    <subcellularLocation>
        <location evidence="1">Membrane</location>
        <topology evidence="1">Multi-pass membrane protein</topology>
    </subcellularLocation>
</comment>
<feature type="transmembrane region" description="Helical" evidence="5">
    <location>
        <begin position="379"/>
        <end position="407"/>
    </location>
</feature>
<dbReference type="PROSITE" id="PS50801">
    <property type="entry name" value="STAS"/>
    <property type="match status" value="1"/>
</dbReference>
<dbReference type="EMBL" id="BAEH01000095">
    <property type="protein sequence ID" value="GAB19791.1"/>
    <property type="molecule type" value="Genomic_DNA"/>
</dbReference>
<comment type="caution">
    <text evidence="7">The sequence shown here is derived from an EMBL/GenBank/DDBJ whole genome shotgun (WGS) entry which is preliminary data.</text>
</comment>
<dbReference type="eggNOG" id="COG0659">
    <property type="taxonomic scope" value="Bacteria"/>
</dbReference>
<dbReference type="RefSeq" id="WP_007319126.1">
    <property type="nucleotide sequence ID" value="NZ_BAEH01000095.1"/>
</dbReference>
<dbReference type="Pfam" id="PF00916">
    <property type="entry name" value="Sulfate_transp"/>
    <property type="match status" value="1"/>
</dbReference>
<dbReference type="Proteomes" id="UP000035034">
    <property type="component" value="Unassembled WGS sequence"/>
</dbReference>
<protein>
    <submittedName>
        <fullName evidence="7">Putative sulfate transporter</fullName>
    </submittedName>
</protein>
<dbReference type="CDD" id="cd07042">
    <property type="entry name" value="STAS_SulP_like_sulfate_transporter"/>
    <property type="match status" value="1"/>
</dbReference>
<evidence type="ECO:0000256" key="4">
    <source>
        <dbReference type="ARBA" id="ARBA00023136"/>
    </source>
</evidence>
<evidence type="ECO:0000256" key="1">
    <source>
        <dbReference type="ARBA" id="ARBA00004141"/>
    </source>
</evidence>
<dbReference type="InterPro" id="IPR002645">
    <property type="entry name" value="STAS_dom"/>
</dbReference>
<keyword evidence="8" id="KW-1185">Reference proteome</keyword>
<keyword evidence="3 5" id="KW-1133">Transmembrane helix</keyword>
<evidence type="ECO:0000313" key="8">
    <source>
        <dbReference type="Proteomes" id="UP000035034"/>
    </source>
</evidence>
<dbReference type="Pfam" id="PF01740">
    <property type="entry name" value="STAS"/>
    <property type="match status" value="1"/>
</dbReference>
<feature type="transmembrane region" description="Helical" evidence="5">
    <location>
        <begin position="241"/>
        <end position="262"/>
    </location>
</feature>
<dbReference type="SUPFAM" id="SSF52091">
    <property type="entry name" value="SpoIIaa-like"/>
    <property type="match status" value="1"/>
</dbReference>
<dbReference type="STRING" id="1077974.GOEFS_095_00260"/>
<feature type="transmembrane region" description="Helical" evidence="5">
    <location>
        <begin position="345"/>
        <end position="367"/>
    </location>
</feature>
<dbReference type="InterPro" id="IPR001902">
    <property type="entry name" value="SLC26A/SulP_fam"/>
</dbReference>
<evidence type="ECO:0000256" key="3">
    <source>
        <dbReference type="ARBA" id="ARBA00022989"/>
    </source>
</evidence>